<dbReference type="InterPro" id="IPR036397">
    <property type="entry name" value="RNaseH_sf"/>
</dbReference>
<evidence type="ECO:0000313" key="6">
    <source>
        <dbReference type="EMBL" id="MBW0529179.1"/>
    </source>
</evidence>
<dbReference type="AlphaFoldDB" id="A0A9Q3I806"/>
<keyword evidence="1" id="KW-0815">Transposition</keyword>
<evidence type="ECO:0000256" key="3">
    <source>
        <dbReference type="ARBA" id="ARBA00048173"/>
    </source>
</evidence>
<comment type="catalytic activity">
    <reaction evidence="4">
        <text>DNA(n) + a 2'-deoxyribonucleoside 5'-triphosphate = DNA(n+1) + diphosphate</text>
        <dbReference type="Rhea" id="RHEA:22508"/>
        <dbReference type="Rhea" id="RHEA-COMP:17339"/>
        <dbReference type="Rhea" id="RHEA-COMP:17340"/>
        <dbReference type="ChEBI" id="CHEBI:33019"/>
        <dbReference type="ChEBI" id="CHEBI:61560"/>
        <dbReference type="ChEBI" id="CHEBI:173112"/>
        <dbReference type="EC" id="2.7.7.7"/>
    </reaction>
</comment>
<evidence type="ECO:0000259" key="5">
    <source>
        <dbReference type="PROSITE" id="PS50994"/>
    </source>
</evidence>
<dbReference type="GO" id="GO:0032196">
    <property type="term" value="P:transposition"/>
    <property type="evidence" value="ECO:0007669"/>
    <property type="project" value="UniProtKB-KW"/>
</dbReference>
<keyword evidence="2" id="KW-0694">RNA-binding</keyword>
<keyword evidence="7" id="KW-1185">Reference proteome</keyword>
<evidence type="ECO:0000256" key="1">
    <source>
        <dbReference type="ARBA" id="ARBA00022578"/>
    </source>
</evidence>
<comment type="caution">
    <text evidence="6">The sequence shown here is derived from an EMBL/GenBank/DDBJ whole genome shotgun (WGS) entry which is preliminary data.</text>
</comment>
<evidence type="ECO:0000313" key="7">
    <source>
        <dbReference type="Proteomes" id="UP000765509"/>
    </source>
</evidence>
<name>A0A9Q3I806_9BASI</name>
<dbReference type="PROSITE" id="PS50994">
    <property type="entry name" value="INTEGRASE"/>
    <property type="match status" value="1"/>
</dbReference>
<accession>A0A9Q3I806</accession>
<dbReference type="GO" id="GO:0005634">
    <property type="term" value="C:nucleus"/>
    <property type="evidence" value="ECO:0007669"/>
    <property type="project" value="UniProtKB-ARBA"/>
</dbReference>
<gene>
    <name evidence="6" type="ORF">O181_068894</name>
</gene>
<dbReference type="PANTHER" id="PTHR42648:SF18">
    <property type="entry name" value="RETROTRANSPOSON, UNCLASSIFIED-LIKE PROTEIN"/>
    <property type="match status" value="1"/>
</dbReference>
<dbReference type="Proteomes" id="UP000765509">
    <property type="component" value="Unassembled WGS sequence"/>
</dbReference>
<dbReference type="Pfam" id="PF00665">
    <property type="entry name" value="rve"/>
    <property type="match status" value="1"/>
</dbReference>
<feature type="domain" description="Integrase catalytic" evidence="5">
    <location>
        <begin position="26"/>
        <end position="192"/>
    </location>
</feature>
<dbReference type="PANTHER" id="PTHR42648">
    <property type="entry name" value="TRANSPOSASE, PUTATIVE-RELATED"/>
    <property type="match status" value="1"/>
</dbReference>
<evidence type="ECO:0000256" key="4">
    <source>
        <dbReference type="ARBA" id="ARBA00049244"/>
    </source>
</evidence>
<dbReference type="InterPro" id="IPR001584">
    <property type="entry name" value="Integrase_cat-core"/>
</dbReference>
<dbReference type="GO" id="GO:0003887">
    <property type="term" value="F:DNA-directed DNA polymerase activity"/>
    <property type="evidence" value="ECO:0007669"/>
    <property type="project" value="UniProtKB-EC"/>
</dbReference>
<dbReference type="OrthoDB" id="4095857at2759"/>
<proteinExistence type="predicted"/>
<dbReference type="GO" id="GO:0015074">
    <property type="term" value="P:DNA integration"/>
    <property type="evidence" value="ECO:0007669"/>
    <property type="project" value="InterPro"/>
</dbReference>
<dbReference type="GO" id="GO:0003964">
    <property type="term" value="F:RNA-directed DNA polymerase activity"/>
    <property type="evidence" value="ECO:0007669"/>
    <property type="project" value="UniProtKB-EC"/>
</dbReference>
<dbReference type="Gene3D" id="3.30.420.10">
    <property type="entry name" value="Ribonuclease H-like superfamily/Ribonuclease H"/>
    <property type="match status" value="1"/>
</dbReference>
<dbReference type="EMBL" id="AVOT02034944">
    <property type="protein sequence ID" value="MBW0529179.1"/>
    <property type="molecule type" value="Genomic_DNA"/>
</dbReference>
<organism evidence="6 7">
    <name type="scientific">Austropuccinia psidii MF-1</name>
    <dbReference type="NCBI Taxonomy" id="1389203"/>
    <lineage>
        <taxon>Eukaryota</taxon>
        <taxon>Fungi</taxon>
        <taxon>Dikarya</taxon>
        <taxon>Basidiomycota</taxon>
        <taxon>Pucciniomycotina</taxon>
        <taxon>Pucciniomycetes</taxon>
        <taxon>Pucciniales</taxon>
        <taxon>Sphaerophragmiaceae</taxon>
        <taxon>Austropuccinia</taxon>
    </lineage>
</organism>
<dbReference type="InterPro" id="IPR012337">
    <property type="entry name" value="RNaseH-like_sf"/>
</dbReference>
<dbReference type="GO" id="GO:0003723">
    <property type="term" value="F:RNA binding"/>
    <property type="evidence" value="ECO:0007669"/>
    <property type="project" value="UniProtKB-KW"/>
</dbReference>
<reference evidence="6" key="1">
    <citation type="submission" date="2021-03" db="EMBL/GenBank/DDBJ databases">
        <title>Draft genome sequence of rust myrtle Austropuccinia psidii MF-1, a brazilian biotype.</title>
        <authorList>
            <person name="Quecine M.C."/>
            <person name="Pachon D.M.R."/>
            <person name="Bonatelli M.L."/>
            <person name="Correr F.H."/>
            <person name="Franceschini L.M."/>
            <person name="Leite T.F."/>
            <person name="Margarido G.R.A."/>
            <person name="Almeida C.A."/>
            <person name="Ferrarezi J.A."/>
            <person name="Labate C.A."/>
        </authorList>
    </citation>
    <scope>NUCLEOTIDE SEQUENCE</scope>
    <source>
        <strain evidence="6">MF-1</strain>
    </source>
</reference>
<sequence>MSQNPSITPFNCTTCDISKMTKTPFSGTFPITSRKLEVLHIDLCGPISPKLISRKKYFLIIVNGFSHYVWIYFLKNKSESKDIIKIERQENLLVGSIVSNNGSKFKNNYLSSFLVQQGISHLTSAPYTPEQNPFAERGNQTTVNKARFILKDSCLDLSYWAEEANTSIYLETLTPHKALNFLSPFLKWHNKPTSFWMKKNFSQFISAEQI</sequence>
<protein>
    <recommendedName>
        <fullName evidence="5">Integrase catalytic domain-containing protein</fullName>
    </recommendedName>
</protein>
<comment type="catalytic activity">
    <reaction evidence="3">
        <text>DNA(n) + a 2'-deoxyribonucleoside 5'-triphosphate = DNA(n+1) + diphosphate</text>
        <dbReference type="Rhea" id="RHEA:22508"/>
        <dbReference type="Rhea" id="RHEA-COMP:17339"/>
        <dbReference type="Rhea" id="RHEA-COMP:17340"/>
        <dbReference type="ChEBI" id="CHEBI:33019"/>
        <dbReference type="ChEBI" id="CHEBI:61560"/>
        <dbReference type="ChEBI" id="CHEBI:173112"/>
        <dbReference type="EC" id="2.7.7.49"/>
    </reaction>
</comment>
<dbReference type="SUPFAM" id="SSF53098">
    <property type="entry name" value="Ribonuclease H-like"/>
    <property type="match status" value="1"/>
</dbReference>
<dbReference type="InterPro" id="IPR039537">
    <property type="entry name" value="Retrotran_Ty1/copia-like"/>
</dbReference>
<evidence type="ECO:0000256" key="2">
    <source>
        <dbReference type="ARBA" id="ARBA00022884"/>
    </source>
</evidence>